<evidence type="ECO:0000313" key="2">
    <source>
        <dbReference type="EMBL" id="KAA1068270.1"/>
    </source>
</evidence>
<dbReference type="Proteomes" id="UP000325313">
    <property type="component" value="Unassembled WGS sequence"/>
</dbReference>
<keyword evidence="3" id="KW-1185">Reference proteome</keyword>
<evidence type="ECO:0000313" key="1">
    <source>
        <dbReference type="EMBL" id="KAA1064806.1"/>
    </source>
</evidence>
<organism evidence="2 4">
    <name type="scientific">Puccinia graminis f. sp. tritici</name>
    <dbReference type="NCBI Taxonomy" id="56615"/>
    <lineage>
        <taxon>Eukaryota</taxon>
        <taxon>Fungi</taxon>
        <taxon>Dikarya</taxon>
        <taxon>Basidiomycota</taxon>
        <taxon>Pucciniomycotina</taxon>
        <taxon>Pucciniomycetes</taxon>
        <taxon>Pucciniales</taxon>
        <taxon>Pucciniaceae</taxon>
        <taxon>Puccinia</taxon>
    </lineage>
</organism>
<dbReference type="Proteomes" id="UP000324748">
    <property type="component" value="Unassembled WGS sequence"/>
</dbReference>
<proteinExistence type="predicted"/>
<evidence type="ECO:0000313" key="3">
    <source>
        <dbReference type="Proteomes" id="UP000324748"/>
    </source>
</evidence>
<reference evidence="3 4" key="1">
    <citation type="submission" date="2019-05" db="EMBL/GenBank/DDBJ databases">
        <title>Emergence of the Ug99 lineage of the wheat stem rust pathogen through somatic hybridization.</title>
        <authorList>
            <person name="Li F."/>
            <person name="Upadhyaya N.M."/>
            <person name="Sperschneider J."/>
            <person name="Matny O."/>
            <person name="Nguyen-Phuc H."/>
            <person name="Mago R."/>
            <person name="Raley C."/>
            <person name="Miller M.E."/>
            <person name="Silverstein K.A.T."/>
            <person name="Henningsen E."/>
            <person name="Hirsch C.D."/>
            <person name="Visser B."/>
            <person name="Pretorius Z.A."/>
            <person name="Steffenson B.J."/>
            <person name="Schwessinger B."/>
            <person name="Dodds P.N."/>
            <person name="Figueroa M."/>
        </authorList>
    </citation>
    <scope>NUCLEOTIDE SEQUENCE [LARGE SCALE GENOMIC DNA]</scope>
    <source>
        <strain evidence="1">21-0</strain>
        <strain evidence="2 4">Ug99</strain>
    </source>
</reference>
<sequence>MQRFDEDDDGLDDEVPIKSITGYVLTREQDAIYKVFEKFLPKLQARIDILEQATAKGKRVSTEYEAQVGRIQRDLLPQLPRKLCRMCDLLFSPVYYHRLEAPEFEVGMELLIEVEEIVEQIGSAMKLFWTADLTQSSPTYDRDIRRYRCLRSQSKILELFKDLEELLYLYFSLIPLSEIRLLMRKSAKVAWRQIITNTLITGQTIDKLISWFSLSDLGIIQEQWQEMAEEMEDLLEELVEFPTVNRGTLSKPLFEFIPVLKLSRLFFNKLSKLTNSEAHPISQMSPSYLLHLLDATLPLPNEIRHHFYDIEYQPEPLRLVDSRLVCHLITLFQIPLNILNDYLALQGANPNSPHLLHEKYLFWYAAWQCQFFLAVRHFQVTYREVYAGFLAHP</sequence>
<comment type="caution">
    <text evidence="2">The sequence shown here is derived from an EMBL/GenBank/DDBJ whole genome shotgun (WGS) entry which is preliminary data.</text>
</comment>
<dbReference type="AlphaFoldDB" id="A0A5B0LWS6"/>
<evidence type="ECO:0000313" key="4">
    <source>
        <dbReference type="Proteomes" id="UP000325313"/>
    </source>
</evidence>
<name>A0A5B0LWS6_PUCGR</name>
<dbReference type="PANTHER" id="PTHR33069:SF3">
    <property type="entry name" value="DYNEIN HEAVY CHAIN TAIL DOMAIN-CONTAINING PROTEIN"/>
    <property type="match status" value="1"/>
</dbReference>
<dbReference type="PANTHER" id="PTHR33069">
    <property type="entry name" value="CHROMOSOME 7, WHOLE GENOME SHOTGUN SEQUENCE-RELATED"/>
    <property type="match status" value="1"/>
</dbReference>
<protein>
    <submittedName>
        <fullName evidence="2">Uncharacterized protein</fullName>
    </submittedName>
</protein>
<dbReference type="EMBL" id="VDEP01000506">
    <property type="protein sequence ID" value="KAA1068270.1"/>
    <property type="molecule type" value="Genomic_DNA"/>
</dbReference>
<dbReference type="OrthoDB" id="2506670at2759"/>
<gene>
    <name evidence="1" type="ORF">PGT21_015357</name>
    <name evidence="2" type="ORF">PGTUg99_030792</name>
</gene>
<accession>A0A5B0LWS6</accession>
<dbReference type="EMBL" id="VSWC01000197">
    <property type="protein sequence ID" value="KAA1064806.1"/>
    <property type="molecule type" value="Genomic_DNA"/>
</dbReference>